<dbReference type="SUPFAM" id="SSF53649">
    <property type="entry name" value="Alkaline phosphatase-like"/>
    <property type="match status" value="1"/>
</dbReference>
<evidence type="ECO:0000256" key="8">
    <source>
        <dbReference type="ARBA" id="ARBA00023235"/>
    </source>
</evidence>
<feature type="active site" description="Phosphoserine intermediate" evidence="9 11">
    <location>
        <position position="63"/>
    </location>
</feature>
<feature type="domain" description="BPG-independent PGAM N-terminal" evidence="15">
    <location>
        <begin position="84"/>
        <end position="287"/>
    </location>
</feature>
<dbReference type="PANTHER" id="PTHR31637">
    <property type="entry name" value="2,3-BISPHOSPHOGLYCERATE-INDEPENDENT PHOSPHOGLYCERATE MUTASE"/>
    <property type="match status" value="1"/>
</dbReference>
<dbReference type="CDD" id="cd16010">
    <property type="entry name" value="iPGM"/>
    <property type="match status" value="1"/>
</dbReference>
<feature type="binding site" evidence="9 13">
    <location>
        <position position="394"/>
    </location>
    <ligand>
        <name>Mn(2+)</name>
        <dbReference type="ChEBI" id="CHEBI:29035"/>
        <label>1</label>
    </ligand>
</feature>
<comment type="subunit">
    <text evidence="9">Monomer.</text>
</comment>
<evidence type="ECO:0000259" key="15">
    <source>
        <dbReference type="Pfam" id="PF06415"/>
    </source>
</evidence>
<dbReference type="Gene3D" id="3.40.720.10">
    <property type="entry name" value="Alkaline Phosphatase, subunit A"/>
    <property type="match status" value="1"/>
</dbReference>
<dbReference type="GO" id="GO:0030145">
    <property type="term" value="F:manganese ion binding"/>
    <property type="evidence" value="ECO:0007669"/>
    <property type="project" value="UniProtKB-UniRule"/>
</dbReference>
<dbReference type="EMBL" id="NWVK02000051">
    <property type="protein sequence ID" value="TVS91657.1"/>
    <property type="molecule type" value="Genomic_DNA"/>
</dbReference>
<evidence type="ECO:0000256" key="13">
    <source>
        <dbReference type="PIRSR" id="PIRSR001492-3"/>
    </source>
</evidence>
<evidence type="ECO:0000259" key="14">
    <source>
        <dbReference type="Pfam" id="PF01676"/>
    </source>
</evidence>
<feature type="binding site" evidence="9 13">
    <location>
        <position position="390"/>
    </location>
    <ligand>
        <name>Mn(2+)</name>
        <dbReference type="ChEBI" id="CHEBI:29035"/>
        <label>1</label>
    </ligand>
</feature>
<reference evidence="16" key="1">
    <citation type="submission" date="2019-07" db="EMBL/GenBank/DDBJ databases">
        <title>Genome assemblies of Wolbachia strains wAlbA and wAlbB in wild caught Aedes albopictus specimens.</title>
        <authorList>
            <person name="Kulkarni A."/>
            <person name="Yu W."/>
            <person name="Xue R.-D."/>
            <person name="Ma Y."/>
            <person name="Xu J."/>
        </authorList>
    </citation>
    <scope>NUCLEOTIDE SEQUENCE</scope>
    <source>
        <strain evidence="16">FL2016</strain>
    </source>
</reference>
<dbReference type="SUPFAM" id="SSF64158">
    <property type="entry name" value="2,3-Bisphosphoglycerate-independent phosphoglycerate mutase, substrate-binding domain"/>
    <property type="match status" value="1"/>
</dbReference>
<evidence type="ECO:0000256" key="4">
    <source>
        <dbReference type="ARBA" id="ARBA00008819"/>
    </source>
</evidence>
<dbReference type="GO" id="GO:0005829">
    <property type="term" value="C:cytosol"/>
    <property type="evidence" value="ECO:0007669"/>
    <property type="project" value="TreeGrafter"/>
</dbReference>
<comment type="catalytic activity">
    <reaction evidence="1 9">
        <text>(2R)-2-phosphoglycerate = (2R)-3-phosphoglycerate</text>
        <dbReference type="Rhea" id="RHEA:15901"/>
        <dbReference type="ChEBI" id="CHEBI:58272"/>
        <dbReference type="ChEBI" id="CHEBI:58289"/>
        <dbReference type="EC" id="5.4.2.12"/>
    </reaction>
</comment>
<dbReference type="GO" id="GO:0004619">
    <property type="term" value="F:phosphoglycerate mutase activity"/>
    <property type="evidence" value="ECO:0007669"/>
    <property type="project" value="UniProtKB-UniRule"/>
</dbReference>
<evidence type="ECO:0000256" key="7">
    <source>
        <dbReference type="ARBA" id="ARBA00023211"/>
    </source>
</evidence>
<comment type="cofactor">
    <cofactor evidence="9">
        <name>Mn(2+)</name>
        <dbReference type="ChEBI" id="CHEBI:29035"/>
    </cofactor>
    <text evidence="9">Binds 2 manganese ions per subunit.</text>
</comment>
<dbReference type="NCBIfam" id="TIGR01307">
    <property type="entry name" value="pgm_bpd_ind"/>
    <property type="match status" value="1"/>
</dbReference>
<evidence type="ECO:0000256" key="6">
    <source>
        <dbReference type="ARBA" id="ARBA00023152"/>
    </source>
</evidence>
<evidence type="ECO:0000256" key="9">
    <source>
        <dbReference type="HAMAP-Rule" id="MF_01038"/>
    </source>
</evidence>
<feature type="binding site" evidence="9 13">
    <location>
        <position position="451"/>
    </location>
    <ligand>
        <name>Mn(2+)</name>
        <dbReference type="ChEBI" id="CHEBI:29035"/>
        <label>1</label>
    </ligand>
</feature>
<dbReference type="Pfam" id="PF01676">
    <property type="entry name" value="Metalloenzyme"/>
    <property type="match status" value="1"/>
</dbReference>
<evidence type="ECO:0000256" key="1">
    <source>
        <dbReference type="ARBA" id="ARBA00000370"/>
    </source>
</evidence>
<dbReference type="PIRSF" id="PIRSF001492">
    <property type="entry name" value="IPGAM"/>
    <property type="match status" value="1"/>
</dbReference>
<evidence type="ECO:0000256" key="10">
    <source>
        <dbReference type="NCBIfam" id="TIGR01307"/>
    </source>
</evidence>
<dbReference type="EC" id="5.4.2.12" evidence="9 10"/>
<feature type="binding site" evidence="9 12">
    <location>
        <begin position="151"/>
        <end position="152"/>
    </location>
    <ligand>
        <name>substrate</name>
    </ligand>
</feature>
<feature type="domain" description="Metalloenzyme" evidence="14">
    <location>
        <begin position="4"/>
        <end position="487"/>
    </location>
</feature>
<organism evidence="16">
    <name type="scientific">Wolbachia pipientis</name>
    <dbReference type="NCBI Taxonomy" id="955"/>
    <lineage>
        <taxon>Bacteria</taxon>
        <taxon>Pseudomonadati</taxon>
        <taxon>Pseudomonadota</taxon>
        <taxon>Alphaproteobacteria</taxon>
        <taxon>Rickettsiales</taxon>
        <taxon>Anaplasmataceae</taxon>
        <taxon>Wolbachieae</taxon>
        <taxon>Wolbachia</taxon>
    </lineage>
</organism>
<sequence length="498" mass="55211">MGIKSIVLCILDGWGNGIENSKYNAISNSNPPCWQHISSNYPKCSLSACGTDVGLPEDQIGNSEVGHMNIGSGRVVMQSLQRINQAIETIENNANLQNFINDLKSKNGICHIMGLISDGGVHSHQKHISSLANKISQYGIKVVIHAFLDGRDTLPNSGKKCIQEFIKSIKGNDIRIATVSGRYYAMDRDNRWERTIEAYEAIAFAKAPRHDNAVLLIDENYQNNITDEFVRPAVIGDYQGIKPEDGVLLANFRADRMIQLASILLSETNHTEIAKLSSILSMMKYKEDLKIPYIFPPISFANTLGQTIEDNKLQQLRIAETEKYAHVTFFFNCGKEEPFSGEERILIPSPKVQTYDLQPEMSAFKLTEKLVEKIHSQKFALIVVNYANPDMVGHTGNIKAAEKAVLAVDGCLAKVLSAVKKSSNTALIVTADHGNVECMFDKENNTPHTAHTLNKVPFIVSCDNLKLRDGRLSDIAPTILQLLRIKKPDEMTGSSLIV</sequence>
<feature type="binding site" evidence="9 13">
    <location>
        <position position="432"/>
    </location>
    <ligand>
        <name>Mn(2+)</name>
        <dbReference type="ChEBI" id="CHEBI:29035"/>
        <label>2</label>
    </ligand>
</feature>
<evidence type="ECO:0000256" key="11">
    <source>
        <dbReference type="PIRSR" id="PIRSR001492-1"/>
    </source>
</evidence>
<dbReference type="FunFam" id="3.40.1450.10:FF:000002">
    <property type="entry name" value="2,3-bisphosphoglycerate-independent phosphoglycerate mutase"/>
    <property type="match status" value="1"/>
</dbReference>
<feature type="binding site" evidence="9 13">
    <location>
        <position position="12"/>
    </location>
    <ligand>
        <name>Mn(2+)</name>
        <dbReference type="ChEBI" id="CHEBI:29035"/>
        <label>2</label>
    </ligand>
</feature>
<evidence type="ECO:0000256" key="2">
    <source>
        <dbReference type="ARBA" id="ARBA00002315"/>
    </source>
</evidence>
<dbReference type="Proteomes" id="UP000217566">
    <property type="component" value="Unassembled WGS sequence"/>
</dbReference>
<keyword evidence="8 9" id="KW-0413">Isomerase</keyword>
<dbReference type="PANTHER" id="PTHR31637:SF0">
    <property type="entry name" value="2,3-BISPHOSPHOGLYCERATE-INDEPENDENT PHOSPHOGLYCERATE MUTASE"/>
    <property type="match status" value="1"/>
</dbReference>
<feature type="binding site" evidence="9 12">
    <location>
        <begin position="253"/>
        <end position="256"/>
    </location>
    <ligand>
        <name>substrate</name>
    </ligand>
</feature>
<evidence type="ECO:0000313" key="16">
    <source>
        <dbReference type="EMBL" id="TVS91657.1"/>
    </source>
</evidence>
<keyword evidence="5 9" id="KW-0479">Metal-binding</keyword>
<dbReference type="InterPro" id="IPR011258">
    <property type="entry name" value="BPG-indep_PGM_N"/>
</dbReference>
<dbReference type="Gene3D" id="3.40.1450.10">
    <property type="entry name" value="BPG-independent phosphoglycerate mutase, domain B"/>
    <property type="match status" value="1"/>
</dbReference>
<feature type="binding site" evidence="9 12">
    <location>
        <position position="188"/>
    </location>
    <ligand>
        <name>substrate</name>
    </ligand>
</feature>
<feature type="binding site" evidence="9 13">
    <location>
        <position position="433"/>
    </location>
    <ligand>
        <name>Mn(2+)</name>
        <dbReference type="ChEBI" id="CHEBI:29035"/>
        <label>2</label>
    </ligand>
</feature>
<feature type="binding site" evidence="9 13">
    <location>
        <position position="63"/>
    </location>
    <ligand>
        <name>Mn(2+)</name>
        <dbReference type="ChEBI" id="CHEBI:29035"/>
        <label>2</label>
    </ligand>
</feature>
<keyword evidence="7 9" id="KW-0464">Manganese</keyword>
<dbReference type="GO" id="GO:0006007">
    <property type="term" value="P:glucose catabolic process"/>
    <property type="evidence" value="ECO:0007669"/>
    <property type="project" value="InterPro"/>
</dbReference>
<dbReference type="Pfam" id="PF06415">
    <property type="entry name" value="iPGM_N"/>
    <property type="match status" value="1"/>
</dbReference>
<feature type="binding site" evidence="9 12">
    <location>
        <position position="182"/>
    </location>
    <ligand>
        <name>substrate</name>
    </ligand>
</feature>
<comment type="caution">
    <text evidence="16">The sequence shown here is derived from an EMBL/GenBank/DDBJ whole genome shotgun (WGS) entry which is preliminary data.</text>
</comment>
<evidence type="ECO:0000256" key="5">
    <source>
        <dbReference type="ARBA" id="ARBA00022723"/>
    </source>
</evidence>
<evidence type="ECO:0000256" key="12">
    <source>
        <dbReference type="PIRSR" id="PIRSR001492-2"/>
    </source>
</evidence>
<evidence type="ECO:0000256" key="3">
    <source>
        <dbReference type="ARBA" id="ARBA00004798"/>
    </source>
</evidence>
<comment type="function">
    <text evidence="2 9">Catalyzes the interconversion of 2-phosphoglycerate and 3-phosphoglycerate.</text>
</comment>
<gene>
    <name evidence="9" type="primary">gpmI</name>
    <name evidence="16" type="ORF">COM43_001335</name>
</gene>
<dbReference type="AlphaFoldDB" id="A0A6H2NUW2"/>
<feature type="binding site" evidence="9 12">
    <location>
        <position position="122"/>
    </location>
    <ligand>
        <name>substrate</name>
    </ligand>
</feature>
<dbReference type="GO" id="GO:0006096">
    <property type="term" value="P:glycolytic process"/>
    <property type="evidence" value="ECO:0007669"/>
    <property type="project" value="UniProtKB-UniRule"/>
</dbReference>
<protein>
    <recommendedName>
        <fullName evidence="9 10">2,3-bisphosphoglycerate-independent phosphoglycerate mutase</fullName>
        <shortName evidence="9">BPG-independent PGAM</shortName>
        <shortName evidence="9">Phosphoglyceromutase</shortName>
        <shortName evidence="9">iPGM</shortName>
        <ecNumber evidence="9 10">5.4.2.12</ecNumber>
    </recommendedName>
</protein>
<dbReference type="InterPro" id="IPR005995">
    <property type="entry name" value="Pgm_bpd_ind"/>
</dbReference>
<dbReference type="HAMAP" id="MF_01038">
    <property type="entry name" value="GpmI"/>
    <property type="match status" value="1"/>
</dbReference>
<dbReference type="InterPro" id="IPR017850">
    <property type="entry name" value="Alkaline_phosphatase_core_sf"/>
</dbReference>
<comment type="similarity">
    <text evidence="4 9">Belongs to the BPG-independent phosphoglycerate mutase family.</text>
</comment>
<dbReference type="InterPro" id="IPR036646">
    <property type="entry name" value="PGAM_B_sf"/>
</dbReference>
<dbReference type="InterPro" id="IPR006124">
    <property type="entry name" value="Metalloenzyme"/>
</dbReference>
<proteinExistence type="inferred from homology"/>
<keyword evidence="6 9" id="KW-0324">Glycolysis</keyword>
<feature type="binding site" evidence="9 12">
    <location>
        <position position="323"/>
    </location>
    <ligand>
        <name>substrate</name>
    </ligand>
</feature>
<dbReference type="UniPathway" id="UPA00109">
    <property type="reaction ID" value="UER00186"/>
</dbReference>
<name>A0A6H2NUW2_WOLPI</name>
<accession>A0A6H2NUW2</accession>
<comment type="pathway">
    <text evidence="3 9">Carbohydrate degradation; glycolysis; pyruvate from D-glyceraldehyde 3-phosphate: step 3/5.</text>
</comment>